<accession>A0A6N7S6K2</accession>
<proteinExistence type="predicted"/>
<evidence type="ECO:0000313" key="5">
    <source>
        <dbReference type="EMBL" id="MSC32953.1"/>
    </source>
</evidence>
<keyword evidence="7" id="KW-1185">Reference proteome</keyword>
<dbReference type="NCBIfam" id="TIGR01760">
    <property type="entry name" value="tape_meas_TP901"/>
    <property type="match status" value="1"/>
</dbReference>
<keyword evidence="1" id="KW-1188">Viral release from host cell</keyword>
<feature type="coiled-coil region" evidence="2">
    <location>
        <begin position="909"/>
        <end position="940"/>
    </location>
</feature>
<evidence type="ECO:0000259" key="3">
    <source>
        <dbReference type="Pfam" id="PF10145"/>
    </source>
</evidence>
<evidence type="ECO:0000256" key="2">
    <source>
        <dbReference type="SAM" id="Coils"/>
    </source>
</evidence>
<evidence type="ECO:0000313" key="7">
    <source>
        <dbReference type="Proteomes" id="UP000480929"/>
    </source>
</evidence>
<dbReference type="RefSeq" id="WP_154238595.1">
    <property type="nucleotide sequence ID" value="NZ_WKPI01000010.1"/>
</dbReference>
<evidence type="ECO:0000256" key="1">
    <source>
        <dbReference type="ARBA" id="ARBA00022612"/>
    </source>
</evidence>
<evidence type="ECO:0000313" key="6">
    <source>
        <dbReference type="Proteomes" id="UP000433575"/>
    </source>
</evidence>
<dbReference type="Proteomes" id="UP000480929">
    <property type="component" value="Unassembled WGS sequence"/>
</dbReference>
<dbReference type="Pfam" id="PF10145">
    <property type="entry name" value="PhageMin_Tail"/>
    <property type="match status" value="1"/>
</dbReference>
<feature type="coiled-coil region" evidence="2">
    <location>
        <begin position="751"/>
        <end position="811"/>
    </location>
</feature>
<dbReference type="EMBL" id="WKPJ01000009">
    <property type="protein sequence ID" value="MSA89275.1"/>
    <property type="molecule type" value="Genomic_DNA"/>
</dbReference>
<feature type="coiled-coil region" evidence="2">
    <location>
        <begin position="624"/>
        <end position="651"/>
    </location>
</feature>
<dbReference type="InterPro" id="IPR010090">
    <property type="entry name" value="Phage_tape_meas"/>
</dbReference>
<name>A0A6N7S6K2_9FIRM</name>
<dbReference type="AlphaFoldDB" id="A0A6N7S6K2"/>
<gene>
    <name evidence="5" type="ORF">GKD88_07450</name>
    <name evidence="4" type="ORF">GKE08_08045</name>
</gene>
<reference evidence="6 7" key="1">
    <citation type="journal article" date="2019" name="Nat. Med.">
        <title>A library of human gut bacterial isolates paired with longitudinal multiomics data enables mechanistic microbiome research.</title>
        <authorList>
            <person name="Poyet M."/>
            <person name="Groussin M."/>
            <person name="Gibbons S.M."/>
            <person name="Avila-Pacheco J."/>
            <person name="Jiang X."/>
            <person name="Kearney S.M."/>
            <person name="Perrotta A.R."/>
            <person name="Berdy B."/>
            <person name="Zhao S."/>
            <person name="Lieberman T.D."/>
            <person name="Swanson P.K."/>
            <person name="Smith M."/>
            <person name="Roesemann S."/>
            <person name="Alexander J.E."/>
            <person name="Rich S.A."/>
            <person name="Livny J."/>
            <person name="Vlamakis H."/>
            <person name="Clish C."/>
            <person name="Bullock K."/>
            <person name="Deik A."/>
            <person name="Scott J."/>
            <person name="Pierce K.A."/>
            <person name="Xavier R.J."/>
            <person name="Alm E.J."/>
        </authorList>
    </citation>
    <scope>NUCLEOTIDE SEQUENCE [LARGE SCALE GENOMIC DNA]</scope>
    <source>
        <strain evidence="4 6">BIOML-A4</strain>
        <strain evidence="5 7">BIOML-A5</strain>
    </source>
</reference>
<dbReference type="PANTHER" id="PTHR37813:SF1">
    <property type="entry name" value="FELS-2 PROPHAGE PROTEIN"/>
    <property type="match status" value="1"/>
</dbReference>
<dbReference type="Proteomes" id="UP000433575">
    <property type="component" value="Unassembled WGS sequence"/>
</dbReference>
<keyword evidence="2" id="KW-0175">Coiled coil</keyword>
<protein>
    <submittedName>
        <fullName evidence="4">Phage tail tape measure protein</fullName>
    </submittedName>
</protein>
<dbReference type="OrthoDB" id="9780715at2"/>
<dbReference type="PANTHER" id="PTHR37813">
    <property type="entry name" value="FELS-2 PROPHAGE PROTEIN"/>
    <property type="match status" value="1"/>
</dbReference>
<feature type="domain" description="Phage tail tape measure protein" evidence="3">
    <location>
        <begin position="78"/>
        <end position="273"/>
    </location>
</feature>
<sequence length="1093" mass="117211">MSRADGSIIIDTKIDQSGLDRGISTLTKTLAAGVGTATTAIAGLSAAVVNVGSKFETSTAKASTLFADTAVKTDVLNDRILKLSSSSGLAADTIGNSLYNALSAGIPVTEDMGDAMDYMEKNAKLAKAGFTDIDTAVTATAKVLNAYKMDVSETDKIHKILMATQNKGITTVGELGSVLAQVTPTAAAMSVSFEQVGAALATMTAQGKPTAQATTQLNSLFAELGKSGTQASVALDEATKNTDYAGKSFQDLMAAGVPLNEVLDLMDDYAKDNNKSLLDMFSSIEAGKAALSMAGKNAEQYTSNLNAMSTSTDLVGEAYEKMSDTFEDKSRVMGESLKNVGIQAYEKFKEPLKDAMEGSISEVDKLSKEMSSGKLSKSVDTIAGAFSGLLKELVKLAGEWIPKMIDGFAWVIDHGKPIAGIVTGMTTAVVAFKAANKLDSTMVAWKKLKNALSGYLLTSKGATVAEGVHNGLISTKTALLGSATIKQLALNAAQLASPHMWLIAGIGALAVSIGALVANYDKGNTAVQDMNKSLKDEKQRWDELKAAQEEKLTTDLSQIDYTQRLYNELQTLVDAEGNVTGSKERVKYITDKINEQYPDTIKFIEDEKGAYIDAAGELQNLMELKKAEILLNSMEDQFAEALKNRSQAIKDVATSQQQLNDAQVTYDEALAAYNENPDSYTNQVAVNKAQSALTMAQDNLQLSQDMYNQSVTVIAEYETLSEGIQSKNMETVNEYLNGVSSMINATAEFSTENHEALLKQYEDESAQCESLLQLLEQTNSDKIKKQIEADLQEAEQRRKHAAEQLEQSTLDAQALGMATVEGEIEGIQAKQPTLDELRRVQNQSRVQATSTAVEDEKNVLDTGVSDKAAIEEAGYDQSLIDQSDYIAEKTDAAEVAHEEEVIRSDEMQEEKVEQDQEHYDEDAEKLHEQLANLKKIAEEEAPPVGRAISDGMAEGIRQGRSGVINAAIEVAVAAINAAKAALDSHSPSKVMAQVGRDYDRGLVVGIEEEQQQVASAARISAESMVSAAQNAVLASQSMLGQHLTFGLSGTAQNNRGGADPASIQQIININQPCKSAVETAREIRRASRDLVKV</sequence>
<evidence type="ECO:0000313" key="4">
    <source>
        <dbReference type="EMBL" id="MSA89275.1"/>
    </source>
</evidence>
<comment type="caution">
    <text evidence="4">The sequence shown here is derived from an EMBL/GenBank/DDBJ whole genome shotgun (WGS) entry which is preliminary data.</text>
</comment>
<organism evidence="4 6">
    <name type="scientific">Holdemania massiliensis</name>
    <dbReference type="NCBI Taxonomy" id="1468449"/>
    <lineage>
        <taxon>Bacteria</taxon>
        <taxon>Bacillati</taxon>
        <taxon>Bacillota</taxon>
        <taxon>Erysipelotrichia</taxon>
        <taxon>Erysipelotrichales</taxon>
        <taxon>Erysipelotrichaceae</taxon>
        <taxon>Holdemania</taxon>
    </lineage>
</organism>
<dbReference type="EMBL" id="WKPI01000010">
    <property type="protein sequence ID" value="MSC32953.1"/>
    <property type="molecule type" value="Genomic_DNA"/>
</dbReference>